<dbReference type="SMART" id="SM00640">
    <property type="entry name" value="Glyco_32"/>
    <property type="match status" value="1"/>
</dbReference>
<dbReference type="GO" id="GO:0005737">
    <property type="term" value="C:cytoplasm"/>
    <property type="evidence" value="ECO:0007669"/>
    <property type="project" value="TreeGrafter"/>
</dbReference>
<dbReference type="Gene3D" id="2.115.10.20">
    <property type="entry name" value="Glycosyl hydrolase domain, family 43"/>
    <property type="match status" value="2"/>
</dbReference>
<dbReference type="InterPro" id="IPR001362">
    <property type="entry name" value="Glyco_hydro_32"/>
</dbReference>
<feature type="domain" description="Glycosyl hydrolase family 32 C-terminal" evidence="7">
    <location>
        <begin position="451"/>
        <end position="589"/>
    </location>
</feature>
<comment type="similarity">
    <text evidence="1 5">Belongs to the glycosyl hydrolase 32 family.</text>
</comment>
<dbReference type="CDD" id="cd18622">
    <property type="entry name" value="GH32_Inu-like"/>
    <property type="match status" value="1"/>
</dbReference>
<dbReference type="FunFam" id="2.60.120.560:FF:000003">
    <property type="entry name" value="Extracellular exo-inulinase inuE"/>
    <property type="match status" value="1"/>
</dbReference>
<dbReference type="OrthoDB" id="202537at2759"/>
<dbReference type="GO" id="GO:0004575">
    <property type="term" value="F:sucrose alpha-glucosidase activity"/>
    <property type="evidence" value="ECO:0007669"/>
    <property type="project" value="TreeGrafter"/>
</dbReference>
<evidence type="ECO:0000313" key="9">
    <source>
        <dbReference type="Proteomes" id="UP000758155"/>
    </source>
</evidence>
<dbReference type="GO" id="GO:0051670">
    <property type="term" value="F:inulinase activity"/>
    <property type="evidence" value="ECO:0007669"/>
    <property type="project" value="UniProtKB-ARBA"/>
</dbReference>
<dbReference type="PANTHER" id="PTHR42800">
    <property type="entry name" value="EXOINULINASE INUD (AFU_ORTHOLOGUE AFUA_5G00480)"/>
    <property type="match status" value="1"/>
</dbReference>
<dbReference type="Gene3D" id="2.60.120.560">
    <property type="entry name" value="Exo-inulinase, domain 1"/>
    <property type="match status" value="1"/>
</dbReference>
<keyword evidence="4 5" id="KW-0326">Glycosidase</keyword>
<dbReference type="InterPro" id="IPR013320">
    <property type="entry name" value="ConA-like_dom_sf"/>
</dbReference>
<organism evidence="8 9">
    <name type="scientific">Didymella heteroderae</name>
    <dbReference type="NCBI Taxonomy" id="1769908"/>
    <lineage>
        <taxon>Eukaryota</taxon>
        <taxon>Fungi</taxon>
        <taxon>Dikarya</taxon>
        <taxon>Ascomycota</taxon>
        <taxon>Pezizomycotina</taxon>
        <taxon>Dothideomycetes</taxon>
        <taxon>Pleosporomycetidae</taxon>
        <taxon>Pleosporales</taxon>
        <taxon>Pleosporineae</taxon>
        <taxon>Didymellaceae</taxon>
        <taxon>Didymella</taxon>
    </lineage>
</organism>
<accession>A0A9P5BUL3</accession>
<evidence type="ECO:0000259" key="6">
    <source>
        <dbReference type="Pfam" id="PF00251"/>
    </source>
</evidence>
<dbReference type="AlphaFoldDB" id="A0A9P5BUL3"/>
<gene>
    <name evidence="8" type="ORF">E8E12_000502</name>
</gene>
<name>A0A9P5BUL3_9PLEO</name>
<evidence type="ECO:0000259" key="7">
    <source>
        <dbReference type="Pfam" id="PF08244"/>
    </source>
</evidence>
<dbReference type="EMBL" id="SWKV01000247">
    <property type="protein sequence ID" value="KAF3029601.1"/>
    <property type="molecule type" value="Genomic_DNA"/>
</dbReference>
<evidence type="ECO:0000256" key="5">
    <source>
        <dbReference type="RuleBase" id="RU362110"/>
    </source>
</evidence>
<dbReference type="SUPFAM" id="SSF49899">
    <property type="entry name" value="Concanavalin A-like lectins/glucanases"/>
    <property type="match status" value="1"/>
</dbReference>
<reference evidence="8" key="1">
    <citation type="submission" date="2019-04" db="EMBL/GenBank/DDBJ databases">
        <title>Sequencing of skin fungus with MAO and IRED activity.</title>
        <authorList>
            <person name="Marsaioli A.J."/>
            <person name="Bonatto J.M.C."/>
            <person name="Reis Junior O."/>
        </authorList>
    </citation>
    <scope>NUCLEOTIDE SEQUENCE</scope>
    <source>
        <strain evidence="8">28M1</strain>
    </source>
</reference>
<dbReference type="Proteomes" id="UP000758155">
    <property type="component" value="Unassembled WGS sequence"/>
</dbReference>
<evidence type="ECO:0000256" key="1">
    <source>
        <dbReference type="ARBA" id="ARBA00009902"/>
    </source>
</evidence>
<keyword evidence="9" id="KW-1185">Reference proteome</keyword>
<keyword evidence="2" id="KW-0732">Signal</keyword>
<evidence type="ECO:0000313" key="8">
    <source>
        <dbReference type="EMBL" id="KAF3029601.1"/>
    </source>
</evidence>
<evidence type="ECO:0000256" key="2">
    <source>
        <dbReference type="ARBA" id="ARBA00022729"/>
    </source>
</evidence>
<dbReference type="InterPro" id="IPR023296">
    <property type="entry name" value="Glyco_hydro_beta-prop_sf"/>
</dbReference>
<evidence type="ECO:0000256" key="3">
    <source>
        <dbReference type="ARBA" id="ARBA00022801"/>
    </source>
</evidence>
<feature type="domain" description="Glycosyl hydrolase family 32 N-terminal" evidence="6">
    <location>
        <begin position="1"/>
        <end position="199"/>
    </location>
</feature>
<protein>
    <submittedName>
        <fullName evidence="8">Uncharacterized protein</fullName>
    </submittedName>
</protein>
<dbReference type="SUPFAM" id="SSF75005">
    <property type="entry name" value="Arabinanase/levansucrase/invertase"/>
    <property type="match status" value="2"/>
</dbReference>
<comment type="caution">
    <text evidence="8">The sequence shown here is derived from an EMBL/GenBank/DDBJ whole genome shotgun (WGS) entry which is preliminary data.</text>
</comment>
<sequence>MSWGHATSKDLTHWKEQPVALQARGFPENITEMFFSGSAVADIKNTSGFGKGQQVSLVAILDEGKTWITDDAHNPVIPLLPPQYVDQFKDFRGPYVFWHDDTNKWVSVIALSALHKLLIYTSSNLKDWTLESEFGPVNAVGGVWECPSIFPLKVDGQKKNTKWIAHIGLNPGGPPGTIGSGNQYVVGSFDGKKFTADADSIYRTPVAPSDSVFFQDFESNDTFAQLGWNATGDLASASPAAGALGGQQTVTGYRGNRFVNTFINGDATTGTLTSPTFKISLKYINFLIGGGYNPGKTAINLKVNGQIVRTATGQNAEALTWSGWDVSAYVGQSANIEIVDSLTGGWGHINVDAISFSNTHASNQKANWVDYGPDFYAAIPFNGLPEDERIDIAWMNNWQYGNLIPTSPWRSAMSIPRKLSLKTIGGKATLVQEPAVNLAQSRQFFRSWDKLPDGNTTLGFSGKALDIKLSFSDRSPAASKSPQIGIIVRASSDFSQQTRIGYDFTTKQVTVDRSKSGIIDFESTFASTFYAPLAAGKDGKVNLRILVDWSSVEVFGGDGEVTLTAQIFPDDDAINAQLYTIDGDTRNVVVSARNLKSTWY</sequence>
<evidence type="ECO:0000256" key="4">
    <source>
        <dbReference type="ARBA" id="ARBA00023295"/>
    </source>
</evidence>
<dbReference type="InterPro" id="IPR013189">
    <property type="entry name" value="Glyco_hydro_32_C"/>
</dbReference>
<keyword evidence="3 5" id="KW-0378">Hydrolase</keyword>
<dbReference type="Pfam" id="PF00251">
    <property type="entry name" value="Glyco_hydro_32N"/>
    <property type="match status" value="2"/>
</dbReference>
<dbReference type="InterPro" id="IPR013148">
    <property type="entry name" value="Glyco_hydro_32_N"/>
</dbReference>
<dbReference type="PANTHER" id="PTHR42800:SF1">
    <property type="entry name" value="EXOINULINASE INUD (AFU_ORTHOLOGUE AFUA_5G00480)"/>
    <property type="match status" value="1"/>
</dbReference>
<proteinExistence type="inferred from homology"/>
<dbReference type="Pfam" id="PF08244">
    <property type="entry name" value="Glyco_hydro_32C"/>
    <property type="match status" value="1"/>
</dbReference>
<feature type="domain" description="Glycosyl hydrolase family 32 N-terminal" evidence="6">
    <location>
        <begin position="355"/>
        <end position="434"/>
    </location>
</feature>
<dbReference type="GO" id="GO:0005987">
    <property type="term" value="P:sucrose catabolic process"/>
    <property type="evidence" value="ECO:0007669"/>
    <property type="project" value="TreeGrafter"/>
</dbReference>